<reference evidence="3 4" key="1">
    <citation type="submission" date="2015-01" db="EMBL/GenBank/DDBJ databases">
        <title>The Genome Sequence of Rhinocladiella mackenzie CBS 650.93.</title>
        <authorList>
            <consortium name="The Broad Institute Genomics Platform"/>
            <person name="Cuomo C."/>
            <person name="de Hoog S."/>
            <person name="Gorbushina A."/>
            <person name="Stielow B."/>
            <person name="Teixiera M."/>
            <person name="Abouelleil A."/>
            <person name="Chapman S.B."/>
            <person name="Priest M."/>
            <person name="Young S.K."/>
            <person name="Wortman J."/>
            <person name="Nusbaum C."/>
            <person name="Birren B."/>
        </authorList>
    </citation>
    <scope>NUCLEOTIDE SEQUENCE [LARGE SCALE GENOMIC DNA]</scope>
    <source>
        <strain evidence="3 4">CBS 650.93</strain>
    </source>
</reference>
<evidence type="ECO:0000256" key="2">
    <source>
        <dbReference type="SAM" id="Phobius"/>
    </source>
</evidence>
<organism evidence="3 4">
    <name type="scientific">Rhinocladiella mackenziei CBS 650.93</name>
    <dbReference type="NCBI Taxonomy" id="1442369"/>
    <lineage>
        <taxon>Eukaryota</taxon>
        <taxon>Fungi</taxon>
        <taxon>Dikarya</taxon>
        <taxon>Ascomycota</taxon>
        <taxon>Pezizomycotina</taxon>
        <taxon>Eurotiomycetes</taxon>
        <taxon>Chaetothyriomycetidae</taxon>
        <taxon>Chaetothyriales</taxon>
        <taxon>Herpotrichiellaceae</taxon>
        <taxon>Rhinocladiella</taxon>
    </lineage>
</organism>
<gene>
    <name evidence="3" type="ORF">Z518_09622</name>
</gene>
<accession>A0A0D2FEX6</accession>
<evidence type="ECO:0000313" key="3">
    <source>
        <dbReference type="EMBL" id="KIX00557.1"/>
    </source>
</evidence>
<evidence type="ECO:0000256" key="1">
    <source>
        <dbReference type="SAM" id="MobiDB-lite"/>
    </source>
</evidence>
<name>A0A0D2FEX6_9EURO</name>
<dbReference type="STRING" id="1442369.A0A0D2FEX6"/>
<keyword evidence="4" id="KW-1185">Reference proteome</keyword>
<sequence length="184" mass="19988">MAQCLHTQQGRCLPVDALQQAAPQPGPGIIRDPNGRRLYQSATASYILVTLSAIMPVCALFVTFTFKPQGLLSKLLNSIVARAGLLAGSRLLEMAPLGVEWCSDEELKKVEAFDGLALRLRWCIEGANAVRSVIIAQTSLVQHKTAIEPKPLSQVIEDPYTTPQSPTSTPGSHHHAVRLLSNWV</sequence>
<feature type="compositionally biased region" description="Low complexity" evidence="1">
    <location>
        <begin position="161"/>
        <end position="171"/>
    </location>
</feature>
<dbReference type="HOGENOM" id="CLU_1468980_0_0_1"/>
<dbReference type="Proteomes" id="UP000053617">
    <property type="component" value="Unassembled WGS sequence"/>
</dbReference>
<proteinExistence type="predicted"/>
<keyword evidence="2" id="KW-1133">Transmembrane helix</keyword>
<dbReference type="EMBL" id="KN847482">
    <property type="protein sequence ID" value="KIX00557.1"/>
    <property type="molecule type" value="Genomic_DNA"/>
</dbReference>
<feature type="region of interest" description="Disordered" evidence="1">
    <location>
        <begin position="155"/>
        <end position="174"/>
    </location>
</feature>
<dbReference type="RefSeq" id="XP_013267693.1">
    <property type="nucleotide sequence ID" value="XM_013412239.1"/>
</dbReference>
<evidence type="ECO:0000313" key="4">
    <source>
        <dbReference type="Proteomes" id="UP000053617"/>
    </source>
</evidence>
<dbReference type="AlphaFoldDB" id="A0A0D2FEX6"/>
<protein>
    <submittedName>
        <fullName evidence="3">Uncharacterized protein</fullName>
    </submittedName>
</protein>
<keyword evidence="2" id="KW-0472">Membrane</keyword>
<keyword evidence="2" id="KW-0812">Transmembrane</keyword>
<dbReference type="VEuPathDB" id="FungiDB:Z518_09622"/>
<feature type="transmembrane region" description="Helical" evidence="2">
    <location>
        <begin position="44"/>
        <end position="66"/>
    </location>
</feature>
<dbReference type="GeneID" id="25297693"/>